<dbReference type="Pfam" id="PF01765">
    <property type="entry name" value="RRF"/>
    <property type="match status" value="1"/>
</dbReference>
<keyword evidence="7" id="KW-1185">Reference proteome</keyword>
<evidence type="ECO:0000256" key="3">
    <source>
        <dbReference type="ARBA" id="ARBA00024909"/>
    </source>
</evidence>
<accession>A0A6A7C7F7</accession>
<feature type="region of interest" description="Disordered" evidence="4">
    <location>
        <begin position="116"/>
        <end position="159"/>
    </location>
</feature>
<dbReference type="InterPro" id="IPR002661">
    <property type="entry name" value="Ribosome_recyc_fac"/>
</dbReference>
<dbReference type="GO" id="GO:0006412">
    <property type="term" value="P:translation"/>
    <property type="evidence" value="ECO:0007669"/>
    <property type="project" value="UniProtKB-KW"/>
</dbReference>
<dbReference type="InterPro" id="IPR036191">
    <property type="entry name" value="RRF_sf"/>
</dbReference>
<dbReference type="PANTHER" id="PTHR20982:SF3">
    <property type="entry name" value="MITOCHONDRIAL RIBOSOME RECYCLING FACTOR PSEUDO 1"/>
    <property type="match status" value="1"/>
</dbReference>
<organism evidence="6 7">
    <name type="scientific">Piedraia hortae CBS 480.64</name>
    <dbReference type="NCBI Taxonomy" id="1314780"/>
    <lineage>
        <taxon>Eukaryota</taxon>
        <taxon>Fungi</taxon>
        <taxon>Dikarya</taxon>
        <taxon>Ascomycota</taxon>
        <taxon>Pezizomycotina</taxon>
        <taxon>Dothideomycetes</taxon>
        <taxon>Dothideomycetidae</taxon>
        <taxon>Capnodiales</taxon>
        <taxon>Piedraiaceae</taxon>
        <taxon>Piedraia</taxon>
    </lineage>
</organism>
<dbReference type="Gene3D" id="1.10.132.20">
    <property type="entry name" value="Ribosome-recycling factor"/>
    <property type="match status" value="1"/>
</dbReference>
<keyword evidence="2" id="KW-0648">Protein biosynthesis</keyword>
<evidence type="ECO:0000259" key="5">
    <source>
        <dbReference type="Pfam" id="PF01765"/>
    </source>
</evidence>
<evidence type="ECO:0000256" key="2">
    <source>
        <dbReference type="ARBA" id="ARBA00022917"/>
    </source>
</evidence>
<dbReference type="InterPro" id="IPR023584">
    <property type="entry name" value="Ribosome_recyc_fac_dom"/>
</dbReference>
<protein>
    <submittedName>
        <fullName evidence="6">Ribosome recycling factor</fullName>
    </submittedName>
</protein>
<comment type="similarity">
    <text evidence="1">Belongs to the RRF family.</text>
</comment>
<proteinExistence type="inferred from homology"/>
<dbReference type="GO" id="GO:0005739">
    <property type="term" value="C:mitochondrion"/>
    <property type="evidence" value="ECO:0007669"/>
    <property type="project" value="TreeGrafter"/>
</dbReference>
<evidence type="ECO:0000313" key="7">
    <source>
        <dbReference type="Proteomes" id="UP000799421"/>
    </source>
</evidence>
<comment type="function">
    <text evidence="3">Necessary for protein synthesis in mitochondria. Functions as a ribosome recycling factor in mitochondria.</text>
</comment>
<dbReference type="PANTHER" id="PTHR20982">
    <property type="entry name" value="RIBOSOME RECYCLING FACTOR"/>
    <property type="match status" value="1"/>
</dbReference>
<feature type="non-terminal residue" evidence="6">
    <location>
        <position position="1"/>
    </location>
</feature>
<name>A0A6A7C7F7_9PEZI</name>
<evidence type="ECO:0000256" key="4">
    <source>
        <dbReference type="SAM" id="MobiDB-lite"/>
    </source>
</evidence>
<reference evidence="6" key="1">
    <citation type="journal article" date="2020" name="Stud. Mycol.">
        <title>101 Dothideomycetes genomes: a test case for predicting lifestyles and emergence of pathogens.</title>
        <authorList>
            <person name="Haridas S."/>
            <person name="Albert R."/>
            <person name="Binder M."/>
            <person name="Bloem J."/>
            <person name="Labutti K."/>
            <person name="Salamov A."/>
            <person name="Andreopoulos B."/>
            <person name="Baker S."/>
            <person name="Barry K."/>
            <person name="Bills G."/>
            <person name="Bluhm B."/>
            <person name="Cannon C."/>
            <person name="Castanera R."/>
            <person name="Culley D."/>
            <person name="Daum C."/>
            <person name="Ezra D."/>
            <person name="Gonzalez J."/>
            <person name="Henrissat B."/>
            <person name="Kuo A."/>
            <person name="Liang C."/>
            <person name="Lipzen A."/>
            <person name="Lutzoni F."/>
            <person name="Magnuson J."/>
            <person name="Mondo S."/>
            <person name="Nolan M."/>
            <person name="Ohm R."/>
            <person name="Pangilinan J."/>
            <person name="Park H.-J."/>
            <person name="Ramirez L."/>
            <person name="Alfaro M."/>
            <person name="Sun H."/>
            <person name="Tritt A."/>
            <person name="Yoshinaga Y."/>
            <person name="Zwiers L.-H."/>
            <person name="Turgeon B."/>
            <person name="Goodwin S."/>
            <person name="Spatafora J."/>
            <person name="Crous P."/>
            <person name="Grigoriev I."/>
        </authorList>
    </citation>
    <scope>NUCLEOTIDE SEQUENCE</scope>
    <source>
        <strain evidence="6">CBS 480.64</strain>
    </source>
</reference>
<feature type="domain" description="Ribosome recycling factor" evidence="5">
    <location>
        <begin position="15"/>
        <end position="183"/>
    </location>
</feature>
<dbReference type="OrthoDB" id="407355at2759"/>
<evidence type="ECO:0000313" key="6">
    <source>
        <dbReference type="EMBL" id="KAF2862598.1"/>
    </source>
</evidence>
<dbReference type="EMBL" id="MU005965">
    <property type="protein sequence ID" value="KAF2862598.1"/>
    <property type="molecule type" value="Genomic_DNA"/>
</dbReference>
<dbReference type="AlphaFoldDB" id="A0A6A7C7F7"/>
<feature type="compositionally biased region" description="Basic and acidic residues" evidence="4">
    <location>
        <begin position="141"/>
        <end position="159"/>
    </location>
</feature>
<evidence type="ECO:0000256" key="1">
    <source>
        <dbReference type="ARBA" id="ARBA00005912"/>
    </source>
</evidence>
<dbReference type="Gene3D" id="3.30.1360.40">
    <property type="match status" value="1"/>
</dbReference>
<feature type="non-terminal residue" evidence="6">
    <location>
        <position position="185"/>
    </location>
</feature>
<dbReference type="GO" id="GO:0043023">
    <property type="term" value="F:ribosomal large subunit binding"/>
    <property type="evidence" value="ECO:0007669"/>
    <property type="project" value="TreeGrafter"/>
</dbReference>
<dbReference type="Proteomes" id="UP000799421">
    <property type="component" value="Unassembled WGS sequence"/>
</dbReference>
<sequence>FSQLESDVLRVINPLKKELSELRPGGRFNTAALEKLPTCVDKRASKTVRLGDVAQLVPRGRTVQVLVGEQQHVKPVSAAIQSSNLSLSPQPDPTGTNPLLLVLTIPPPTAESRKAALNQATDAGQKAEQGVRNARAQQQKKMRELEKIARPDEWKKSHDKMEKMVKAWVQEVKELVDKARKTLQS</sequence>
<dbReference type="SUPFAM" id="SSF55194">
    <property type="entry name" value="Ribosome recycling factor, RRF"/>
    <property type="match status" value="1"/>
</dbReference>
<gene>
    <name evidence="6" type="ORF">K470DRAFT_193485</name>
</gene>